<name>A0A1F7X6L8_9BACT</name>
<evidence type="ECO:0000313" key="2">
    <source>
        <dbReference type="EMBL" id="OGM10543.1"/>
    </source>
</evidence>
<reference evidence="2 3" key="1">
    <citation type="journal article" date="2016" name="Nat. Commun.">
        <title>Thousands of microbial genomes shed light on interconnected biogeochemical processes in an aquifer system.</title>
        <authorList>
            <person name="Anantharaman K."/>
            <person name="Brown C.T."/>
            <person name="Hug L.A."/>
            <person name="Sharon I."/>
            <person name="Castelle C.J."/>
            <person name="Probst A.J."/>
            <person name="Thomas B.C."/>
            <person name="Singh A."/>
            <person name="Wilkins M.J."/>
            <person name="Karaoz U."/>
            <person name="Brodie E.L."/>
            <person name="Williams K.H."/>
            <person name="Hubbard S.S."/>
            <person name="Banfield J.F."/>
        </authorList>
    </citation>
    <scope>NUCLEOTIDE SEQUENCE [LARGE SCALE GENOMIC DNA]</scope>
</reference>
<dbReference type="EMBL" id="MGFP01000005">
    <property type="protein sequence ID" value="OGM10543.1"/>
    <property type="molecule type" value="Genomic_DNA"/>
</dbReference>
<evidence type="ECO:0000313" key="3">
    <source>
        <dbReference type="Proteomes" id="UP000179219"/>
    </source>
</evidence>
<keyword evidence="1" id="KW-0175">Coiled coil</keyword>
<dbReference type="AlphaFoldDB" id="A0A1F7X6L8"/>
<comment type="caution">
    <text evidence="2">The sequence shown here is derived from an EMBL/GenBank/DDBJ whole genome shotgun (WGS) entry which is preliminary data.</text>
</comment>
<sequence>MENKTTTELLDLYKTLMDEEGNILNQDEYDAWWEEIKQREPFFQIINEDWEDSLPVLKEKIENIQDDIDLLKRHKHEEKTDDVMIRI</sequence>
<proteinExistence type="predicted"/>
<protein>
    <submittedName>
        <fullName evidence="2">Uncharacterized protein</fullName>
    </submittedName>
</protein>
<feature type="coiled-coil region" evidence="1">
    <location>
        <begin position="47"/>
        <end position="81"/>
    </location>
</feature>
<dbReference type="Proteomes" id="UP000179219">
    <property type="component" value="Unassembled WGS sequence"/>
</dbReference>
<organism evidence="2 3">
    <name type="scientific">Candidatus Woesebacteria bacterium RBG_13_34_9</name>
    <dbReference type="NCBI Taxonomy" id="1802477"/>
    <lineage>
        <taxon>Bacteria</taxon>
        <taxon>Candidatus Woeseibacteriota</taxon>
    </lineage>
</organism>
<accession>A0A1F7X6L8</accession>
<evidence type="ECO:0000256" key="1">
    <source>
        <dbReference type="SAM" id="Coils"/>
    </source>
</evidence>
<gene>
    <name evidence="2" type="ORF">A2159_01305</name>
</gene>